<accession>A0ABN8UU86</accession>
<comment type="caution">
    <text evidence="1">The sequence shown here is derived from an EMBL/GenBank/DDBJ whole genome shotgun (WGS) entry which is preliminary data.</text>
</comment>
<name>A0ABN8UU86_STRGL</name>
<proteinExistence type="predicted"/>
<dbReference type="EMBL" id="CAKXYP010000002">
    <property type="protein sequence ID" value="CAH9413799.1"/>
    <property type="molecule type" value="Genomic_DNA"/>
</dbReference>
<organism evidence="1 2">
    <name type="scientific">Streptomyces globisporus</name>
    <dbReference type="NCBI Taxonomy" id="1908"/>
    <lineage>
        <taxon>Bacteria</taxon>
        <taxon>Bacillati</taxon>
        <taxon>Actinomycetota</taxon>
        <taxon>Actinomycetes</taxon>
        <taxon>Kitasatosporales</taxon>
        <taxon>Streptomycetaceae</taxon>
        <taxon>Streptomyces</taxon>
    </lineage>
</organism>
<reference evidence="1" key="1">
    <citation type="submission" date="2022-03" db="EMBL/GenBank/DDBJ databases">
        <authorList>
            <person name="Leyn A S."/>
        </authorList>
    </citation>
    <scope>NUCLEOTIDE SEQUENCE</scope>
    <source>
        <strain evidence="1">Streptomyces globisporus 4-3</strain>
    </source>
</reference>
<evidence type="ECO:0000313" key="2">
    <source>
        <dbReference type="Proteomes" id="UP001154015"/>
    </source>
</evidence>
<gene>
    <name evidence="1" type="ORF">SGL43_00798</name>
</gene>
<keyword evidence="2" id="KW-1185">Reference proteome</keyword>
<protein>
    <submittedName>
        <fullName evidence="1">Uncharacterized protein</fullName>
    </submittedName>
</protein>
<dbReference type="Proteomes" id="UP001154015">
    <property type="component" value="Unassembled WGS sequence"/>
</dbReference>
<sequence length="55" mass="6122">MPKRLKRSEDQFETVCAPVRRRIHGPDHRSPVPSTYRSGGVSLPGGSWCGREALC</sequence>
<evidence type="ECO:0000313" key="1">
    <source>
        <dbReference type="EMBL" id="CAH9413799.1"/>
    </source>
</evidence>